<gene>
    <name evidence="2" type="ORF">BSTOLATCC_MIC17462</name>
</gene>
<dbReference type="Proteomes" id="UP001162131">
    <property type="component" value="Unassembled WGS sequence"/>
</dbReference>
<comment type="caution">
    <text evidence="2">The sequence shown here is derived from an EMBL/GenBank/DDBJ whole genome shotgun (WGS) entry which is preliminary data.</text>
</comment>
<protein>
    <submittedName>
        <fullName evidence="2">Uncharacterized protein</fullName>
    </submittedName>
</protein>
<reference evidence="2" key="1">
    <citation type="submission" date="2021-09" db="EMBL/GenBank/DDBJ databases">
        <authorList>
            <consortium name="AG Swart"/>
            <person name="Singh M."/>
            <person name="Singh A."/>
            <person name="Seah K."/>
            <person name="Emmerich C."/>
        </authorList>
    </citation>
    <scope>NUCLEOTIDE SEQUENCE</scope>
    <source>
        <strain evidence="2">ATCC30299</strain>
    </source>
</reference>
<keyword evidence="3" id="KW-1185">Reference proteome</keyword>
<accession>A0AAU9ITL1</accession>
<dbReference type="EMBL" id="CAJZBQ010000017">
    <property type="protein sequence ID" value="CAG9316829.1"/>
    <property type="molecule type" value="Genomic_DNA"/>
</dbReference>
<feature type="compositionally biased region" description="Basic and acidic residues" evidence="1">
    <location>
        <begin position="7"/>
        <end position="25"/>
    </location>
</feature>
<evidence type="ECO:0000313" key="2">
    <source>
        <dbReference type="EMBL" id="CAG9316829.1"/>
    </source>
</evidence>
<feature type="region of interest" description="Disordered" evidence="1">
    <location>
        <begin position="1"/>
        <end position="83"/>
    </location>
</feature>
<dbReference type="AlphaFoldDB" id="A0AAU9ITL1"/>
<evidence type="ECO:0000313" key="3">
    <source>
        <dbReference type="Proteomes" id="UP001162131"/>
    </source>
</evidence>
<feature type="compositionally biased region" description="Low complexity" evidence="1">
    <location>
        <begin position="54"/>
        <end position="77"/>
    </location>
</feature>
<organism evidence="2 3">
    <name type="scientific">Blepharisma stoltei</name>
    <dbReference type="NCBI Taxonomy" id="1481888"/>
    <lineage>
        <taxon>Eukaryota</taxon>
        <taxon>Sar</taxon>
        <taxon>Alveolata</taxon>
        <taxon>Ciliophora</taxon>
        <taxon>Postciliodesmatophora</taxon>
        <taxon>Heterotrichea</taxon>
        <taxon>Heterotrichida</taxon>
        <taxon>Blepharismidae</taxon>
        <taxon>Blepharisma</taxon>
    </lineage>
</organism>
<sequence>MGCCFSKRSDPNEKDQADKSTKSLRMEITSPDDSQEKKVKKHLSQLPIQRTKKLSSSSSSPKTSSRSSSKTASIKGSYTFPPSNELNKDCLGKILKTPVGENFTTIKKLHLGLYGDILLVNDKRVSLKRVIKEVKKSEIQQKAHEKLNMKFQKFLCLVRIN</sequence>
<evidence type="ECO:0000256" key="1">
    <source>
        <dbReference type="SAM" id="MobiDB-lite"/>
    </source>
</evidence>
<proteinExistence type="predicted"/>
<name>A0AAU9ITL1_9CILI</name>